<reference evidence="1 2" key="1">
    <citation type="journal article" date="2018" name="Sci. Rep.">
        <title>Genomic signatures of local adaptation to the degree of environmental predictability in rotifers.</title>
        <authorList>
            <person name="Franch-Gras L."/>
            <person name="Hahn C."/>
            <person name="Garcia-Roger E.M."/>
            <person name="Carmona M.J."/>
            <person name="Serra M."/>
            <person name="Gomez A."/>
        </authorList>
    </citation>
    <scope>NUCLEOTIDE SEQUENCE [LARGE SCALE GENOMIC DNA]</scope>
    <source>
        <strain evidence="1">HYR1</strain>
    </source>
</reference>
<sequence length="408" mass="47760">MNSSLINSLDNMASKGEDLNKFINDSFNQFLQFYNNKEYFSINKFKSPNQANGLNFATIIVRDKIRNIFEEFSNSSEKMDLAILGAKEKFLRGTSLLIPPKLEQKIDNITDKFYSYSDIDSIREKAVQSIDNSGAKEEEKDLEKFGCLYSNIFLKYKNHYNFSITVHKKKLEKNVFMTRLTITHKNNDIFESFAGIDKEIKLSKKKMYVEFLSKTKLPMPNNLNKDKIQSTILNNNETNFDDLLKNKETDDLELLNNPSSGLIWDSENWSFEGFLINQSKKRPKNLASTVINVTECKIINENGSNDLYFKTFWKHHELPGVPKNHYDPLWVWAGDMLPNRKNREEDEPDCRKLVNECLNNQTNRIKQKCLMWLEENDYVLSESDNENEERIKKIKQNDTILVKIDENN</sequence>
<proteinExistence type="predicted"/>
<comment type="caution">
    <text evidence="1">The sequence shown here is derived from an EMBL/GenBank/DDBJ whole genome shotgun (WGS) entry which is preliminary data.</text>
</comment>
<evidence type="ECO:0000313" key="2">
    <source>
        <dbReference type="Proteomes" id="UP000276133"/>
    </source>
</evidence>
<gene>
    <name evidence="1" type="ORF">BpHYR1_011102</name>
</gene>
<name>A0A3M7RWA7_BRAPC</name>
<dbReference type="AlphaFoldDB" id="A0A3M7RWA7"/>
<dbReference type="EMBL" id="REGN01002493">
    <property type="protein sequence ID" value="RNA27772.1"/>
    <property type="molecule type" value="Genomic_DNA"/>
</dbReference>
<organism evidence="1 2">
    <name type="scientific">Brachionus plicatilis</name>
    <name type="common">Marine rotifer</name>
    <name type="synonym">Brachionus muelleri</name>
    <dbReference type="NCBI Taxonomy" id="10195"/>
    <lineage>
        <taxon>Eukaryota</taxon>
        <taxon>Metazoa</taxon>
        <taxon>Spiralia</taxon>
        <taxon>Gnathifera</taxon>
        <taxon>Rotifera</taxon>
        <taxon>Eurotatoria</taxon>
        <taxon>Monogononta</taxon>
        <taxon>Pseudotrocha</taxon>
        <taxon>Ploima</taxon>
        <taxon>Brachionidae</taxon>
        <taxon>Brachionus</taxon>
    </lineage>
</organism>
<evidence type="ECO:0000313" key="1">
    <source>
        <dbReference type="EMBL" id="RNA27772.1"/>
    </source>
</evidence>
<dbReference type="OrthoDB" id="10188293at2759"/>
<dbReference type="Proteomes" id="UP000276133">
    <property type="component" value="Unassembled WGS sequence"/>
</dbReference>
<accession>A0A3M7RWA7</accession>
<keyword evidence="2" id="KW-1185">Reference proteome</keyword>
<protein>
    <submittedName>
        <fullName evidence="1">Uncharacterized protein</fullName>
    </submittedName>
</protein>